<evidence type="ECO:0000313" key="4">
    <source>
        <dbReference type="EMBL" id="CAG8591834.1"/>
    </source>
</evidence>
<dbReference type="Proteomes" id="UP000789508">
    <property type="component" value="Unassembled WGS sequence"/>
</dbReference>
<evidence type="ECO:0000256" key="1">
    <source>
        <dbReference type="ARBA" id="ARBA00008889"/>
    </source>
</evidence>
<dbReference type="OrthoDB" id="360689at2759"/>
<dbReference type="SUPFAM" id="SSF160369">
    <property type="entry name" value="Ribosomal protein L10-like"/>
    <property type="match status" value="1"/>
</dbReference>
<comment type="caution">
    <text evidence="4">The sequence shown here is derived from an EMBL/GenBank/DDBJ whole genome shotgun (WGS) entry which is preliminary data.</text>
</comment>
<dbReference type="InterPro" id="IPR043141">
    <property type="entry name" value="Ribosomal_uL10-like_sf"/>
</dbReference>
<dbReference type="GO" id="GO:1990904">
    <property type="term" value="C:ribonucleoprotein complex"/>
    <property type="evidence" value="ECO:0007669"/>
    <property type="project" value="UniProtKB-KW"/>
</dbReference>
<dbReference type="Gene3D" id="3.30.70.1730">
    <property type="match status" value="1"/>
</dbReference>
<dbReference type="AlphaFoldDB" id="A0A9N9G9X7"/>
<sequence>MSFFMISTIHRRNLLFPLLAKECHVYFCQKNLINKGNLLEESYKFSKYLSTLTGSSQKIKIQLHPTKIPANTSEVSPTIIDIPRPETNRYGNPFPPRRIYLHNLYYLKVHYNRLLFILQHNNLTIPEQLELRKSLTKVNAELLVIRLGIFRAILQLTGTYENLTPLLVGPTCIITSNVSDEENPNLIKDLLAIINKNKKLLLVGGKLDESLVNIQDIERASKLPGIHTLRAELVGIISSPASKISQMLSQTPQNLLLNLESHKTKLANQEKK</sequence>
<keyword evidence="2" id="KW-0689">Ribosomal protein</keyword>
<proteinExistence type="inferred from homology"/>
<name>A0A9N9G9X7_9GLOM</name>
<protein>
    <submittedName>
        <fullName evidence="4">1301_t:CDS:1</fullName>
    </submittedName>
</protein>
<evidence type="ECO:0000313" key="5">
    <source>
        <dbReference type="Proteomes" id="UP000789508"/>
    </source>
</evidence>
<organism evidence="4 5">
    <name type="scientific">Ambispora leptoticha</name>
    <dbReference type="NCBI Taxonomy" id="144679"/>
    <lineage>
        <taxon>Eukaryota</taxon>
        <taxon>Fungi</taxon>
        <taxon>Fungi incertae sedis</taxon>
        <taxon>Mucoromycota</taxon>
        <taxon>Glomeromycotina</taxon>
        <taxon>Glomeromycetes</taxon>
        <taxon>Archaeosporales</taxon>
        <taxon>Ambisporaceae</taxon>
        <taxon>Ambispora</taxon>
    </lineage>
</organism>
<keyword evidence="5" id="KW-1185">Reference proteome</keyword>
<gene>
    <name evidence="4" type="ORF">ALEPTO_LOCUS7740</name>
</gene>
<dbReference type="EMBL" id="CAJVPS010003599">
    <property type="protein sequence ID" value="CAG8591834.1"/>
    <property type="molecule type" value="Genomic_DNA"/>
</dbReference>
<dbReference type="GO" id="GO:0005840">
    <property type="term" value="C:ribosome"/>
    <property type="evidence" value="ECO:0007669"/>
    <property type="project" value="UniProtKB-KW"/>
</dbReference>
<comment type="similarity">
    <text evidence="1">Belongs to the universal ribosomal protein uL10 family.</text>
</comment>
<dbReference type="InterPro" id="IPR047865">
    <property type="entry name" value="Ribosomal_uL10_bac_type"/>
</dbReference>
<keyword evidence="3" id="KW-0687">Ribonucleoprotein</keyword>
<dbReference type="InterPro" id="IPR001790">
    <property type="entry name" value="Ribosomal_uL10"/>
</dbReference>
<reference evidence="4" key="1">
    <citation type="submission" date="2021-06" db="EMBL/GenBank/DDBJ databases">
        <authorList>
            <person name="Kallberg Y."/>
            <person name="Tangrot J."/>
            <person name="Rosling A."/>
        </authorList>
    </citation>
    <scope>NUCLEOTIDE SEQUENCE</scope>
    <source>
        <strain evidence="4">FL130A</strain>
    </source>
</reference>
<dbReference type="Pfam" id="PF00466">
    <property type="entry name" value="Ribosomal_L10"/>
    <property type="match status" value="1"/>
</dbReference>
<evidence type="ECO:0000256" key="2">
    <source>
        <dbReference type="ARBA" id="ARBA00022980"/>
    </source>
</evidence>
<evidence type="ECO:0000256" key="3">
    <source>
        <dbReference type="ARBA" id="ARBA00023274"/>
    </source>
</evidence>
<dbReference type="PANTHER" id="PTHR11560">
    <property type="entry name" value="39S RIBOSOMAL PROTEIN L10, MITOCHONDRIAL"/>
    <property type="match status" value="1"/>
</dbReference>
<accession>A0A9N9G9X7</accession>